<feature type="domain" description="AAA+ ATPase" evidence="1">
    <location>
        <begin position="40"/>
        <end position="312"/>
    </location>
</feature>
<dbReference type="Pfam" id="PF13304">
    <property type="entry name" value="AAA_21"/>
    <property type="match status" value="1"/>
</dbReference>
<protein>
    <submittedName>
        <fullName evidence="2">AAA family ATPase</fullName>
    </submittedName>
</protein>
<dbReference type="EMBL" id="JASGBH010000002">
    <property type="protein sequence ID" value="MDI9232896.1"/>
    <property type="molecule type" value="Genomic_DNA"/>
</dbReference>
<gene>
    <name evidence="2" type="ORF">QLQ16_03505</name>
</gene>
<dbReference type="SMART" id="SM00382">
    <property type="entry name" value="AAA"/>
    <property type="match status" value="1"/>
</dbReference>
<dbReference type="SUPFAM" id="SSF52540">
    <property type="entry name" value="P-loop containing nucleoside triphosphate hydrolases"/>
    <property type="match status" value="1"/>
</dbReference>
<evidence type="ECO:0000313" key="2">
    <source>
        <dbReference type="EMBL" id="MDI9232896.1"/>
    </source>
</evidence>
<dbReference type="InterPro" id="IPR003593">
    <property type="entry name" value="AAA+_ATPase"/>
</dbReference>
<dbReference type="RefSeq" id="WP_283223300.1">
    <property type="nucleotide sequence ID" value="NZ_JASGBH010000002.1"/>
</dbReference>
<dbReference type="InterPro" id="IPR051396">
    <property type="entry name" value="Bact_Antivir_Def_Nuclease"/>
</dbReference>
<sequence length="577" mass="63937">MDEITSTSVQKNNPSVPLVQPSASIASITFSDGVTVAFGPTEKVILVGPNNSGKSQSLRDILAICQNGLTVRTTVVKEITLSKSGSIEDLQAFLEANAVFKDNNYYYRNWSLPERHVNFWKNEYLIHGLANGFIRNISASERLNICAQQPSISPGEPKTRPQHVLYDNDALMSKISGLFRSAFGKDMFFNFRDGSKLPIHVGQIPNKPGLVDRASDQYVALVTQNPLLDQQGDGIKGYAGILFEAIASEVDVTLIDEPEAFLHPPQMRRLGETLAAEVTGQLFVATHSSDIMKGFLEGTKGSVRVLRITRNGSVNTIAETSTDTIRELWERPELRYSNALDGVFHEQTIICEDDSDCRIFNSVGDYLGGLSDTPWPDTAYVPTGGKHGIPKVASVLRKIGVPVKAVFDIDFLSERNLVETTVTAFGGNWESIEPFWIRVDAAVREGIKPKSPDEIKKSIVNILNLSEQDKLPKSEVLEAMKQGSSWNHVKRYGERGIPSGTAQTEYQKLRIYLEGIGIYLVPEGEIENFCREVGSHGPKFVAKLLHDIPMNDERLRDLRGFVERVYMGESAKFNSGQ</sequence>
<reference evidence="2" key="1">
    <citation type="submission" date="2023-05" db="EMBL/GenBank/DDBJ databases">
        <title>Limnohabitans sp. strain HM2-2 Genome sequencing and assembly.</title>
        <authorList>
            <person name="Jung Y."/>
        </authorList>
    </citation>
    <scope>NUCLEOTIDE SEQUENCE</scope>
    <source>
        <strain evidence="2">HM2-2</strain>
    </source>
</reference>
<keyword evidence="3" id="KW-1185">Reference proteome</keyword>
<comment type="caution">
    <text evidence="2">The sequence shown here is derived from an EMBL/GenBank/DDBJ whole genome shotgun (WGS) entry which is preliminary data.</text>
</comment>
<dbReference type="PANTHER" id="PTHR43581:SF4">
    <property type="entry name" value="ATP_GTP PHOSPHATASE"/>
    <property type="match status" value="1"/>
</dbReference>
<accession>A0ABT6X452</accession>
<evidence type="ECO:0000259" key="1">
    <source>
        <dbReference type="SMART" id="SM00382"/>
    </source>
</evidence>
<organism evidence="2 3">
    <name type="scientific">Limnohabitans lacus</name>
    <dbReference type="NCBI Taxonomy" id="3045173"/>
    <lineage>
        <taxon>Bacteria</taxon>
        <taxon>Pseudomonadati</taxon>
        <taxon>Pseudomonadota</taxon>
        <taxon>Betaproteobacteria</taxon>
        <taxon>Burkholderiales</taxon>
        <taxon>Comamonadaceae</taxon>
        <taxon>Limnohabitans</taxon>
    </lineage>
</organism>
<evidence type="ECO:0000313" key="3">
    <source>
        <dbReference type="Proteomes" id="UP001431902"/>
    </source>
</evidence>
<dbReference type="Gene3D" id="3.40.50.300">
    <property type="entry name" value="P-loop containing nucleotide triphosphate hydrolases"/>
    <property type="match status" value="1"/>
</dbReference>
<proteinExistence type="predicted"/>
<name>A0ABT6X452_9BURK</name>
<dbReference type="InterPro" id="IPR003959">
    <property type="entry name" value="ATPase_AAA_core"/>
</dbReference>
<dbReference type="Proteomes" id="UP001431902">
    <property type="component" value="Unassembled WGS sequence"/>
</dbReference>
<dbReference type="PANTHER" id="PTHR43581">
    <property type="entry name" value="ATP/GTP PHOSPHATASE"/>
    <property type="match status" value="1"/>
</dbReference>
<dbReference type="InterPro" id="IPR027417">
    <property type="entry name" value="P-loop_NTPase"/>
</dbReference>